<evidence type="ECO:0000313" key="1">
    <source>
        <dbReference type="EMBL" id="CDR31195.1"/>
    </source>
</evidence>
<organism evidence="1 2">
    <name type="scientific">Acholeplasma oculi</name>
    <dbReference type="NCBI Taxonomy" id="35623"/>
    <lineage>
        <taxon>Bacteria</taxon>
        <taxon>Bacillati</taxon>
        <taxon>Mycoplasmatota</taxon>
        <taxon>Mollicutes</taxon>
        <taxon>Acholeplasmatales</taxon>
        <taxon>Acholeplasmataceae</taxon>
        <taxon>Acholeplasma</taxon>
    </lineage>
</organism>
<dbReference type="Proteomes" id="UP000032434">
    <property type="component" value="Chromosome 1"/>
</dbReference>
<dbReference type="OrthoDB" id="384337at2"/>
<dbReference type="FunCoup" id="A0A061ABG5">
    <property type="interactions" value="63"/>
</dbReference>
<dbReference type="PATRIC" id="fig|35623.3.peg.1122"/>
<dbReference type="STRING" id="35623.Aocu_11220"/>
<accession>A0A061ABG5</accession>
<name>A0A061ABG5_9MOLU</name>
<reference evidence="2" key="1">
    <citation type="submission" date="2014-05" db="EMBL/GenBank/DDBJ databases">
        <authorList>
            <person name="Kube M."/>
        </authorList>
    </citation>
    <scope>NUCLEOTIDE SEQUENCE [LARGE SCALE GENOMIC DNA]</scope>
</reference>
<proteinExistence type="predicted"/>
<protein>
    <submittedName>
        <fullName evidence="1">Aldose 1-epimerase</fullName>
    </submittedName>
</protein>
<dbReference type="GO" id="GO:0006006">
    <property type="term" value="P:glucose metabolic process"/>
    <property type="evidence" value="ECO:0007669"/>
    <property type="project" value="TreeGrafter"/>
</dbReference>
<dbReference type="KEGG" id="aoc:Aocu_11220"/>
<dbReference type="GO" id="GO:0005737">
    <property type="term" value="C:cytoplasm"/>
    <property type="evidence" value="ECO:0007669"/>
    <property type="project" value="TreeGrafter"/>
</dbReference>
<dbReference type="InterPro" id="IPR008183">
    <property type="entry name" value="Aldose_1/G6P_1-epimerase"/>
</dbReference>
<dbReference type="PANTHER" id="PTHR10091:SF0">
    <property type="entry name" value="GALACTOSE MUTAROTASE"/>
    <property type="match status" value="1"/>
</dbReference>
<dbReference type="GO" id="GO:0033499">
    <property type="term" value="P:galactose catabolic process via UDP-galactose, Leloir pathway"/>
    <property type="evidence" value="ECO:0007669"/>
    <property type="project" value="TreeGrafter"/>
</dbReference>
<sequence length="301" mass="34914">MNYNVTRLENEHLIVETIDFAAGVYQVYLKKDGVQIPILSTPKTYDLYIENTLSYGRTMGRTAGKLHKLERNLPFVDFNEDSFLMHGGPSKFSLKKFETKEVANDLVIYALEVKDREDRYQGHMKVMVTYQLIGNTLRVRHQARSDKDTLCNMTFHPYFNLNGDKDLSNHQLKIYSDTYLSQDASGIFKDRVHVENTKRDYRVLKTLNIQKDNELDDIFILKQKHALDLINGHLKLSVFTNYDALVVYTQNKPTTTDLNHAQKLSVYSGVAIECQKPQSDFVLLKANEPYDFYIDYQISTI</sequence>
<dbReference type="PANTHER" id="PTHR10091">
    <property type="entry name" value="ALDOSE-1-EPIMERASE"/>
    <property type="match status" value="1"/>
</dbReference>
<dbReference type="InterPro" id="IPR011013">
    <property type="entry name" value="Gal_mutarotase_sf_dom"/>
</dbReference>
<dbReference type="GO" id="GO:0004034">
    <property type="term" value="F:aldose 1-epimerase activity"/>
    <property type="evidence" value="ECO:0007669"/>
    <property type="project" value="TreeGrafter"/>
</dbReference>
<dbReference type="EMBL" id="LK028559">
    <property type="protein sequence ID" value="CDR31195.1"/>
    <property type="molecule type" value="Genomic_DNA"/>
</dbReference>
<dbReference type="RefSeq" id="WP_045749640.1">
    <property type="nucleotide sequence ID" value="NZ_FUZK01000001.1"/>
</dbReference>
<dbReference type="Pfam" id="PF01263">
    <property type="entry name" value="Aldose_epim"/>
    <property type="match status" value="1"/>
</dbReference>
<dbReference type="GO" id="GO:0030246">
    <property type="term" value="F:carbohydrate binding"/>
    <property type="evidence" value="ECO:0007669"/>
    <property type="project" value="InterPro"/>
</dbReference>
<gene>
    <name evidence="1" type="primary">galM1</name>
    <name evidence="1" type="ORF">Aocu_11220</name>
</gene>
<dbReference type="AlphaFoldDB" id="A0A061ABG5"/>
<dbReference type="InterPro" id="IPR014718">
    <property type="entry name" value="GH-type_carb-bd"/>
</dbReference>
<keyword evidence="2" id="KW-1185">Reference proteome</keyword>
<evidence type="ECO:0000313" key="2">
    <source>
        <dbReference type="Proteomes" id="UP000032434"/>
    </source>
</evidence>
<dbReference type="HOGENOM" id="CLU_854253_0_0_14"/>
<dbReference type="SUPFAM" id="SSF74650">
    <property type="entry name" value="Galactose mutarotase-like"/>
    <property type="match status" value="1"/>
</dbReference>
<dbReference type="Gene3D" id="2.70.98.10">
    <property type="match status" value="1"/>
</dbReference>
<dbReference type="InParanoid" id="A0A061ABG5"/>